<gene>
    <name evidence="7" type="ORF">DXG03_009679</name>
</gene>
<evidence type="ECO:0000256" key="4">
    <source>
        <dbReference type="ARBA" id="ARBA00022631"/>
    </source>
</evidence>
<dbReference type="Gene3D" id="3.10.270.10">
    <property type="entry name" value="Urate Oxidase"/>
    <property type="match status" value="1"/>
</dbReference>
<comment type="similarity">
    <text evidence="2">Belongs to the uricase family.</text>
</comment>
<dbReference type="PANTHER" id="PTHR42874:SF1">
    <property type="entry name" value="URICASE"/>
    <property type="match status" value="1"/>
</dbReference>
<keyword evidence="5" id="KW-0560">Oxidoreductase</keyword>
<evidence type="ECO:0000256" key="2">
    <source>
        <dbReference type="ARBA" id="ARBA00009760"/>
    </source>
</evidence>
<evidence type="ECO:0000313" key="8">
    <source>
        <dbReference type="Proteomes" id="UP000775547"/>
    </source>
</evidence>
<reference evidence="7" key="2">
    <citation type="submission" date="2021-10" db="EMBL/GenBank/DDBJ databases">
        <title>Phylogenomics reveals ancestral predisposition of the termite-cultivated fungus Termitomyces towards a domesticated lifestyle.</title>
        <authorList>
            <person name="Auxier B."/>
            <person name="Grum-Grzhimaylo A."/>
            <person name="Cardenas M.E."/>
            <person name="Lodge J.D."/>
            <person name="Laessoe T."/>
            <person name="Pedersen O."/>
            <person name="Smith M.E."/>
            <person name="Kuyper T.W."/>
            <person name="Franco-Molano E.A."/>
            <person name="Baroni T.J."/>
            <person name="Aanen D.K."/>
        </authorList>
    </citation>
    <scope>NUCLEOTIDE SEQUENCE</scope>
    <source>
        <strain evidence="7">AP01</strain>
        <tissue evidence="7">Mycelium</tissue>
    </source>
</reference>
<dbReference type="GO" id="GO:0004846">
    <property type="term" value="F:urate oxidase activity"/>
    <property type="evidence" value="ECO:0007669"/>
    <property type="project" value="UniProtKB-EC"/>
</dbReference>
<dbReference type="AlphaFoldDB" id="A0A9P7G6L6"/>
<evidence type="ECO:0000256" key="6">
    <source>
        <dbReference type="ARBA" id="ARBA00031317"/>
    </source>
</evidence>
<dbReference type="EC" id="1.7.3.3" evidence="3"/>
<dbReference type="GO" id="GO:0019628">
    <property type="term" value="P:urate catabolic process"/>
    <property type="evidence" value="ECO:0007669"/>
    <property type="project" value="TreeGrafter"/>
</dbReference>
<protein>
    <recommendedName>
        <fullName evidence="3">factor independent urate hydroxylase</fullName>
        <ecNumber evidence="3">1.7.3.3</ecNumber>
    </recommendedName>
    <alternativeName>
        <fullName evidence="6">Urate oxidase</fullName>
    </alternativeName>
</protein>
<dbReference type="InterPro" id="IPR002042">
    <property type="entry name" value="Uricase"/>
</dbReference>
<name>A0A9P7G6L6_9AGAR</name>
<comment type="caution">
    <text evidence="7">The sequence shown here is derived from an EMBL/GenBank/DDBJ whole genome shotgun (WGS) entry which is preliminary data.</text>
</comment>
<dbReference type="GO" id="GO:0006145">
    <property type="term" value="P:purine nucleobase catabolic process"/>
    <property type="evidence" value="ECO:0007669"/>
    <property type="project" value="TreeGrafter"/>
</dbReference>
<evidence type="ECO:0000256" key="1">
    <source>
        <dbReference type="ARBA" id="ARBA00004831"/>
    </source>
</evidence>
<comment type="pathway">
    <text evidence="1">Purine metabolism; urate degradation; (S)-allantoin from urate: step 1/3.</text>
</comment>
<evidence type="ECO:0000256" key="5">
    <source>
        <dbReference type="ARBA" id="ARBA00023002"/>
    </source>
</evidence>
<keyword evidence="4" id="KW-0659">Purine metabolism</keyword>
<dbReference type="GO" id="GO:0005777">
    <property type="term" value="C:peroxisome"/>
    <property type="evidence" value="ECO:0007669"/>
    <property type="project" value="TreeGrafter"/>
</dbReference>
<dbReference type="PANTHER" id="PTHR42874">
    <property type="entry name" value="URICASE"/>
    <property type="match status" value="1"/>
</dbReference>
<sequence length="63" mass="6819">MALLVLKQNQGIRSVSYALPNKHYIPVDMAYLGVQNVVPPETAEVFVPIAAPSGLIQATVTRK</sequence>
<dbReference type="OrthoDB" id="9992118at2759"/>
<dbReference type="EMBL" id="JABCKV010000097">
    <property type="protein sequence ID" value="KAG5643745.1"/>
    <property type="molecule type" value="Genomic_DNA"/>
</dbReference>
<dbReference type="Pfam" id="PF01014">
    <property type="entry name" value="Uricase"/>
    <property type="match status" value="1"/>
</dbReference>
<evidence type="ECO:0000256" key="3">
    <source>
        <dbReference type="ARBA" id="ARBA00012598"/>
    </source>
</evidence>
<organism evidence="7 8">
    <name type="scientific">Asterophora parasitica</name>
    <dbReference type="NCBI Taxonomy" id="117018"/>
    <lineage>
        <taxon>Eukaryota</taxon>
        <taxon>Fungi</taxon>
        <taxon>Dikarya</taxon>
        <taxon>Basidiomycota</taxon>
        <taxon>Agaricomycotina</taxon>
        <taxon>Agaricomycetes</taxon>
        <taxon>Agaricomycetidae</taxon>
        <taxon>Agaricales</taxon>
        <taxon>Tricholomatineae</taxon>
        <taxon>Lyophyllaceae</taxon>
        <taxon>Asterophora</taxon>
    </lineage>
</organism>
<dbReference type="SUPFAM" id="SSF55620">
    <property type="entry name" value="Tetrahydrobiopterin biosynthesis enzymes-like"/>
    <property type="match status" value="1"/>
</dbReference>
<reference evidence="7" key="1">
    <citation type="submission" date="2020-07" db="EMBL/GenBank/DDBJ databases">
        <authorList>
            <person name="Nieuwenhuis M."/>
            <person name="Van De Peppel L.J.J."/>
        </authorList>
    </citation>
    <scope>NUCLEOTIDE SEQUENCE</scope>
    <source>
        <strain evidence="7">AP01</strain>
        <tissue evidence="7">Mycelium</tissue>
    </source>
</reference>
<dbReference type="Proteomes" id="UP000775547">
    <property type="component" value="Unassembled WGS sequence"/>
</dbReference>
<keyword evidence="8" id="KW-1185">Reference proteome</keyword>
<accession>A0A9P7G6L6</accession>
<proteinExistence type="inferred from homology"/>
<evidence type="ECO:0000313" key="7">
    <source>
        <dbReference type="EMBL" id="KAG5643745.1"/>
    </source>
</evidence>